<organism evidence="1">
    <name type="scientific">bioreactor metagenome</name>
    <dbReference type="NCBI Taxonomy" id="1076179"/>
    <lineage>
        <taxon>unclassified sequences</taxon>
        <taxon>metagenomes</taxon>
        <taxon>ecological metagenomes</taxon>
    </lineage>
</organism>
<gene>
    <name evidence="1" type="ORF">SDC9_150436</name>
</gene>
<name>A0A645EPC7_9ZZZZ</name>
<dbReference type="EMBL" id="VSSQ01049138">
    <property type="protein sequence ID" value="MPN03210.1"/>
    <property type="molecule type" value="Genomic_DNA"/>
</dbReference>
<reference evidence="1" key="1">
    <citation type="submission" date="2019-08" db="EMBL/GenBank/DDBJ databases">
        <authorList>
            <person name="Kucharzyk K."/>
            <person name="Murdoch R.W."/>
            <person name="Higgins S."/>
            <person name="Loffler F."/>
        </authorList>
    </citation>
    <scope>NUCLEOTIDE SEQUENCE</scope>
</reference>
<comment type="caution">
    <text evidence="1">The sequence shown here is derived from an EMBL/GenBank/DDBJ whole genome shotgun (WGS) entry which is preliminary data.</text>
</comment>
<accession>A0A645EPC7</accession>
<proteinExistence type="predicted"/>
<dbReference type="AlphaFoldDB" id="A0A645EPC7"/>
<protein>
    <submittedName>
        <fullName evidence="1">Uncharacterized protein</fullName>
    </submittedName>
</protein>
<sequence length="63" mass="7201">MRPDFRRSTIHGKRTNNTIQKIGKYPFRKDLPVFVKIALVLNHTPNPDQGIGPIDLDSAFELL</sequence>
<evidence type="ECO:0000313" key="1">
    <source>
        <dbReference type="EMBL" id="MPN03210.1"/>
    </source>
</evidence>